<dbReference type="InterPro" id="IPR005794">
    <property type="entry name" value="Fmt"/>
</dbReference>
<dbReference type="InterPro" id="IPR041711">
    <property type="entry name" value="Met-tRNA-FMT_N"/>
</dbReference>
<dbReference type="InterPro" id="IPR036477">
    <property type="entry name" value="Formyl_transf_N_sf"/>
</dbReference>
<evidence type="ECO:0000259" key="7">
    <source>
        <dbReference type="Pfam" id="PF02911"/>
    </source>
</evidence>
<dbReference type="SUPFAM" id="SSF50486">
    <property type="entry name" value="FMT C-terminal domain-like"/>
    <property type="match status" value="1"/>
</dbReference>
<dbReference type="AlphaFoldDB" id="A0A1H6TTD5"/>
<dbReference type="InterPro" id="IPR011034">
    <property type="entry name" value="Formyl_transferase-like_C_sf"/>
</dbReference>
<dbReference type="InterPro" id="IPR005793">
    <property type="entry name" value="Formyl_trans_C"/>
</dbReference>
<dbReference type="EC" id="2.1.2.9" evidence="2 5"/>
<dbReference type="NCBIfam" id="TIGR00460">
    <property type="entry name" value="fmt"/>
    <property type="match status" value="1"/>
</dbReference>
<evidence type="ECO:0000259" key="6">
    <source>
        <dbReference type="Pfam" id="PF00551"/>
    </source>
</evidence>
<dbReference type="OrthoDB" id="9802815at2"/>
<organism evidence="8 9">
    <name type="scientific">Dyadobacter koreensis</name>
    <dbReference type="NCBI Taxonomy" id="408657"/>
    <lineage>
        <taxon>Bacteria</taxon>
        <taxon>Pseudomonadati</taxon>
        <taxon>Bacteroidota</taxon>
        <taxon>Cytophagia</taxon>
        <taxon>Cytophagales</taxon>
        <taxon>Spirosomataceae</taxon>
        <taxon>Dyadobacter</taxon>
    </lineage>
</organism>
<evidence type="ECO:0000256" key="2">
    <source>
        <dbReference type="ARBA" id="ARBA00012261"/>
    </source>
</evidence>
<dbReference type="GO" id="GO:0005829">
    <property type="term" value="C:cytosol"/>
    <property type="evidence" value="ECO:0007669"/>
    <property type="project" value="TreeGrafter"/>
</dbReference>
<dbReference type="Pfam" id="PF00551">
    <property type="entry name" value="Formyl_trans_N"/>
    <property type="match status" value="1"/>
</dbReference>
<keyword evidence="4 5" id="KW-0648">Protein biosynthesis</keyword>
<accession>A0A1H6TTD5</accession>
<evidence type="ECO:0000313" key="9">
    <source>
        <dbReference type="Proteomes" id="UP000199532"/>
    </source>
</evidence>
<comment type="catalytic activity">
    <reaction evidence="5">
        <text>L-methionyl-tRNA(fMet) + (6R)-10-formyltetrahydrofolate = N-formyl-L-methionyl-tRNA(fMet) + (6S)-5,6,7,8-tetrahydrofolate + H(+)</text>
        <dbReference type="Rhea" id="RHEA:24380"/>
        <dbReference type="Rhea" id="RHEA-COMP:9952"/>
        <dbReference type="Rhea" id="RHEA-COMP:9953"/>
        <dbReference type="ChEBI" id="CHEBI:15378"/>
        <dbReference type="ChEBI" id="CHEBI:57453"/>
        <dbReference type="ChEBI" id="CHEBI:78530"/>
        <dbReference type="ChEBI" id="CHEBI:78844"/>
        <dbReference type="ChEBI" id="CHEBI:195366"/>
        <dbReference type="EC" id="2.1.2.9"/>
    </reaction>
</comment>
<name>A0A1H6TTD5_9BACT</name>
<keyword evidence="9" id="KW-1185">Reference proteome</keyword>
<gene>
    <name evidence="5" type="primary">fmt</name>
    <name evidence="8" type="ORF">SAMN04487995_2412</name>
</gene>
<dbReference type="STRING" id="408657.SAMN04487995_2412"/>
<feature type="domain" description="Formyl transferase C-terminal" evidence="7">
    <location>
        <begin position="198"/>
        <end position="295"/>
    </location>
</feature>
<proteinExistence type="inferred from homology"/>
<keyword evidence="3 5" id="KW-0808">Transferase</keyword>
<dbReference type="SUPFAM" id="SSF53328">
    <property type="entry name" value="Formyltransferase"/>
    <property type="match status" value="1"/>
</dbReference>
<feature type="domain" description="Formyl transferase N-terminal" evidence="6">
    <location>
        <begin position="3"/>
        <end position="172"/>
    </location>
</feature>
<dbReference type="InterPro" id="IPR002376">
    <property type="entry name" value="Formyl_transf_N"/>
</dbReference>
<dbReference type="Proteomes" id="UP000199532">
    <property type="component" value="Unassembled WGS sequence"/>
</dbReference>
<evidence type="ECO:0000256" key="5">
    <source>
        <dbReference type="HAMAP-Rule" id="MF_00182"/>
    </source>
</evidence>
<sequence>MGTPEFAVPSLRSLVESNSNVIAVITVPDKPAGRGQKQMSSPVKIYAEEQGIPVLQPEKLKNPEFIAQLKALNADLQVVVAFRMLPEIVWNMPKYGTFNLHGSLLPQYRGAAPINWAVINGETESGVTTFFIEKEIDTGKIIFQERDPISPDDDAGSVYERLMEIGGKLVLKTVRAIEEGNYPQESQDESKEIKLAPKIFRETCEIDWTKPAEKIHNFVRGLSPYPAAWTTLNGLSCKIFKTSMTEDSSAGEPGEFRTDNKTLLQFRTGDFWLAVEVLQLEGKKKMAIGDFLRGAKL</sequence>
<dbReference type="EMBL" id="FNXY01000003">
    <property type="protein sequence ID" value="SEI83329.1"/>
    <property type="molecule type" value="Genomic_DNA"/>
</dbReference>
<feature type="binding site" evidence="5">
    <location>
        <begin position="103"/>
        <end position="106"/>
    </location>
    <ligand>
        <name>(6S)-5,6,7,8-tetrahydrofolate</name>
        <dbReference type="ChEBI" id="CHEBI:57453"/>
    </ligand>
</feature>
<dbReference type="CDD" id="cd08646">
    <property type="entry name" value="FMT_core_Met-tRNA-FMT_N"/>
    <property type="match status" value="1"/>
</dbReference>
<evidence type="ECO:0000256" key="1">
    <source>
        <dbReference type="ARBA" id="ARBA00010699"/>
    </source>
</evidence>
<dbReference type="PANTHER" id="PTHR11138:SF5">
    <property type="entry name" value="METHIONYL-TRNA FORMYLTRANSFERASE, MITOCHONDRIAL"/>
    <property type="match status" value="1"/>
</dbReference>
<dbReference type="HAMAP" id="MF_00182">
    <property type="entry name" value="Formyl_trans"/>
    <property type="match status" value="1"/>
</dbReference>
<dbReference type="Pfam" id="PF02911">
    <property type="entry name" value="Formyl_trans_C"/>
    <property type="match status" value="1"/>
</dbReference>
<evidence type="ECO:0000256" key="4">
    <source>
        <dbReference type="ARBA" id="ARBA00022917"/>
    </source>
</evidence>
<dbReference type="PANTHER" id="PTHR11138">
    <property type="entry name" value="METHIONYL-TRNA FORMYLTRANSFERASE"/>
    <property type="match status" value="1"/>
</dbReference>
<comment type="function">
    <text evidence="5">Attaches a formyl group to the free amino group of methionyl-tRNA(fMet). The formyl group appears to play a dual role in the initiator identity of N-formylmethionyl-tRNA by promoting its recognition by IF2 and preventing the misappropriation of this tRNA by the elongation apparatus.</text>
</comment>
<comment type="similarity">
    <text evidence="1 5">Belongs to the Fmt family.</text>
</comment>
<evidence type="ECO:0000313" key="8">
    <source>
        <dbReference type="EMBL" id="SEI83329.1"/>
    </source>
</evidence>
<reference evidence="8 9" key="1">
    <citation type="submission" date="2016-10" db="EMBL/GenBank/DDBJ databases">
        <authorList>
            <person name="de Groot N.N."/>
        </authorList>
    </citation>
    <scope>NUCLEOTIDE SEQUENCE [LARGE SCALE GENOMIC DNA]</scope>
    <source>
        <strain evidence="8 9">DSM 19938</strain>
    </source>
</reference>
<protein>
    <recommendedName>
        <fullName evidence="2 5">Methionyl-tRNA formyltransferase</fullName>
        <ecNumber evidence="2 5">2.1.2.9</ecNumber>
    </recommendedName>
</protein>
<dbReference type="InterPro" id="IPR044135">
    <property type="entry name" value="Met-tRNA-FMT_C"/>
</dbReference>
<evidence type="ECO:0000256" key="3">
    <source>
        <dbReference type="ARBA" id="ARBA00022679"/>
    </source>
</evidence>
<dbReference type="Gene3D" id="3.40.50.12230">
    <property type="match status" value="1"/>
</dbReference>
<dbReference type="GO" id="GO:0004479">
    <property type="term" value="F:methionyl-tRNA formyltransferase activity"/>
    <property type="evidence" value="ECO:0007669"/>
    <property type="project" value="UniProtKB-UniRule"/>
</dbReference>
<dbReference type="CDD" id="cd08704">
    <property type="entry name" value="Met_tRNA_FMT_C"/>
    <property type="match status" value="1"/>
</dbReference>